<evidence type="ECO:0000313" key="5">
    <source>
        <dbReference type="Proteomes" id="UP001622594"/>
    </source>
</evidence>
<accession>A0ABZ1L6E4</accession>
<keyword evidence="2" id="KW-0812">Transmembrane</keyword>
<name>A0ABZ1L6E4_9ACTN</name>
<protein>
    <submittedName>
        <fullName evidence="4">Phage tail tape measure protein</fullName>
    </submittedName>
</protein>
<dbReference type="PANTHER" id="PTHR37813:SF1">
    <property type="entry name" value="FELS-2 PROPHAGE PROTEIN"/>
    <property type="match status" value="1"/>
</dbReference>
<keyword evidence="1" id="KW-1188">Viral release from host cell</keyword>
<reference evidence="4 5" key="1">
    <citation type="submission" date="2022-10" db="EMBL/GenBank/DDBJ databases">
        <title>The complete genomes of actinobacterial strains from the NBC collection.</title>
        <authorList>
            <person name="Joergensen T.S."/>
            <person name="Alvarez Arevalo M."/>
            <person name="Sterndorff E.B."/>
            <person name="Faurdal D."/>
            <person name="Vuksanovic O."/>
            <person name="Mourched A.-S."/>
            <person name="Charusanti P."/>
            <person name="Shaw S."/>
            <person name="Blin K."/>
            <person name="Weber T."/>
        </authorList>
    </citation>
    <scope>NUCLEOTIDE SEQUENCE [LARGE SCALE GENOMIC DNA]</scope>
    <source>
        <strain evidence="4 5">NBC_00123</strain>
    </source>
</reference>
<feature type="transmembrane region" description="Helical" evidence="2">
    <location>
        <begin position="421"/>
        <end position="443"/>
    </location>
</feature>
<keyword evidence="5" id="KW-1185">Reference proteome</keyword>
<dbReference type="RefSeq" id="WP_406334365.1">
    <property type="nucleotide sequence ID" value="NZ_CP108188.1"/>
</dbReference>
<feature type="transmembrane region" description="Helical" evidence="2">
    <location>
        <begin position="379"/>
        <end position="400"/>
    </location>
</feature>
<feature type="domain" description="Phage tail tape measure protein" evidence="3">
    <location>
        <begin position="138"/>
        <end position="328"/>
    </location>
</feature>
<dbReference type="EMBL" id="CP108188">
    <property type="protein sequence ID" value="WTR69917.1"/>
    <property type="molecule type" value="Genomic_DNA"/>
</dbReference>
<organism evidence="4 5">
    <name type="scientific">Streptomyces zaomyceticus</name>
    <dbReference type="NCBI Taxonomy" id="68286"/>
    <lineage>
        <taxon>Bacteria</taxon>
        <taxon>Bacillati</taxon>
        <taxon>Actinomycetota</taxon>
        <taxon>Actinomycetes</taxon>
        <taxon>Kitasatosporales</taxon>
        <taxon>Streptomycetaceae</taxon>
        <taxon>Streptomyces</taxon>
    </lineage>
</organism>
<dbReference type="InterPro" id="IPR010090">
    <property type="entry name" value="Phage_tape_meas"/>
</dbReference>
<evidence type="ECO:0000256" key="1">
    <source>
        <dbReference type="ARBA" id="ARBA00022612"/>
    </source>
</evidence>
<keyword evidence="2" id="KW-1133">Transmembrane helix</keyword>
<dbReference type="Proteomes" id="UP001622594">
    <property type="component" value="Chromosome"/>
</dbReference>
<evidence type="ECO:0000313" key="4">
    <source>
        <dbReference type="EMBL" id="WTR69917.1"/>
    </source>
</evidence>
<evidence type="ECO:0000259" key="3">
    <source>
        <dbReference type="Pfam" id="PF10145"/>
    </source>
</evidence>
<sequence>MALTVGELLATISVDDAPARAGMQRTEAQMQQTGDTIVAEADRAGAEAGQALGDGIEQGAEQGAEQGSGALAAFGWAAVGAAAGAALMVGISEAMEQGQITATLNAQLGATGPEAERNGKVAGALYANAIVDSVQTGADIVKGIARNGLLPPEATEAQMETLGKKVSDTAGVLGEDVTKVTRAVGTMLKNGLAKNADEAMDVLVKGAQNGVDTAEDLLDTFSEYPTEFRQLGLDAQTAMGLLQQGLQGGARDADTVADGLKEFTLMAQGMGEATATAYKDMGFSAEAMQKTFQEGGPKAAAALDQVIDKLRTTKDPAKQAELAVGLFGTKAEDMQKAILSLDPSTAVAALGEFKGATDAAGDTMRDTAAHRLEAFKRGLMQGLVGVIGTYVVPALMSLADGAVKVGKGIQAAAQFIADNKVIFGSIATLITVVILPALIQWAIQQGITATAVVTGWVTTGTASVTSAATQVASSWATIGGWIAMGARAVAAGAIVVGQWVLMATQSLLQAARMAGAWLIAMGPIGLVIAAVVGLVVLIIKYWDDIVAATTKAWDWLWQKLKDIGKAIVDWFLNWTLPGLIIKHWDSIKAGTERVWNATVAWIRALPGKIADFFMNWTIVGTIVRHWQGVKDGVIKKAAELVVWVRDLPGRITNALGSLKDLLVDKGKDLIRGLLNGVKSMGGWLRDQLMSFASSMIPGPIADALGIHSPSRVLADKVGRWIPPGIVKGIDKTKGQVAAAMSNLVPTPAVPAFAGMGVPGAPGASPYGVTGSASAGVHIEHWHAAENGSPDDNARALEWALKGRG</sequence>
<gene>
    <name evidence="4" type="ORF">OG814_11850</name>
</gene>
<feature type="transmembrane region" description="Helical" evidence="2">
    <location>
        <begin position="514"/>
        <end position="542"/>
    </location>
</feature>
<dbReference type="Pfam" id="PF10145">
    <property type="entry name" value="PhageMin_Tail"/>
    <property type="match status" value="1"/>
</dbReference>
<keyword evidence="2" id="KW-0472">Membrane</keyword>
<feature type="transmembrane region" description="Helical" evidence="2">
    <location>
        <begin position="478"/>
        <end position="502"/>
    </location>
</feature>
<proteinExistence type="predicted"/>
<evidence type="ECO:0000256" key="2">
    <source>
        <dbReference type="SAM" id="Phobius"/>
    </source>
</evidence>
<dbReference type="PANTHER" id="PTHR37813">
    <property type="entry name" value="FELS-2 PROPHAGE PROTEIN"/>
    <property type="match status" value="1"/>
</dbReference>